<dbReference type="EMBL" id="JAVHNR010000005">
    <property type="protein sequence ID" value="KAK6342946.1"/>
    <property type="molecule type" value="Genomic_DNA"/>
</dbReference>
<dbReference type="AlphaFoldDB" id="A0AAN8MRM6"/>
<dbReference type="Proteomes" id="UP001313282">
    <property type="component" value="Unassembled WGS sequence"/>
</dbReference>
<sequence length="324" mass="36581">MRIFHLIGATIFLSDLSFTTAFPASDLIEPIRYLEKRLWLADLPPIEPTIPGGVYHQRDQVLINRLIDHGDGPYCVLALLATSRGNVGDQDRWIGWPLGNATYRYKGENKCQNFKDLHKMIPNQVSSYQVTGYCECEFFDKPNCEDGKFRAFNRADDSLRIHGNNDILESYRCWTEMHMEKAGSCLVFYGPTNLRRELTSMMGKSNLDGDDVKIKPPFTMATISKDMMFLDGPGSKLRCYRLEPATIVEAIVVRSCSCVFYLNDDCTMPLSNPQEGDFSVGNAGWDIKAAKGDYDKVSFGTLRSFTCGPPYGVSSYTRFWDLPG</sequence>
<evidence type="ECO:0000313" key="3">
    <source>
        <dbReference type="Proteomes" id="UP001313282"/>
    </source>
</evidence>
<feature type="chain" id="PRO_5042919652" evidence="1">
    <location>
        <begin position="22"/>
        <end position="324"/>
    </location>
</feature>
<evidence type="ECO:0000313" key="2">
    <source>
        <dbReference type="EMBL" id="KAK6342946.1"/>
    </source>
</evidence>
<keyword evidence="1" id="KW-0732">Signal</keyword>
<organism evidence="2 3">
    <name type="scientific">Orbilia javanica</name>
    <dbReference type="NCBI Taxonomy" id="47235"/>
    <lineage>
        <taxon>Eukaryota</taxon>
        <taxon>Fungi</taxon>
        <taxon>Dikarya</taxon>
        <taxon>Ascomycota</taxon>
        <taxon>Pezizomycotina</taxon>
        <taxon>Orbiliomycetes</taxon>
        <taxon>Orbiliales</taxon>
        <taxon>Orbiliaceae</taxon>
        <taxon>Orbilia</taxon>
    </lineage>
</organism>
<proteinExistence type="predicted"/>
<name>A0AAN8MRM6_9PEZI</name>
<comment type="caution">
    <text evidence="2">The sequence shown here is derived from an EMBL/GenBank/DDBJ whole genome shotgun (WGS) entry which is preliminary data.</text>
</comment>
<accession>A0AAN8MRM6</accession>
<gene>
    <name evidence="2" type="ORF">TWF718_008324</name>
</gene>
<evidence type="ECO:0000256" key="1">
    <source>
        <dbReference type="SAM" id="SignalP"/>
    </source>
</evidence>
<keyword evidence="3" id="KW-1185">Reference proteome</keyword>
<feature type="signal peptide" evidence="1">
    <location>
        <begin position="1"/>
        <end position="21"/>
    </location>
</feature>
<reference evidence="2 3" key="1">
    <citation type="submission" date="2019-10" db="EMBL/GenBank/DDBJ databases">
        <authorList>
            <person name="Palmer J.M."/>
        </authorList>
    </citation>
    <scope>NUCLEOTIDE SEQUENCE [LARGE SCALE GENOMIC DNA]</scope>
    <source>
        <strain evidence="2 3">TWF718</strain>
    </source>
</reference>
<protein>
    <submittedName>
        <fullName evidence="2">Uncharacterized protein</fullName>
    </submittedName>
</protein>